<evidence type="ECO:0000259" key="1">
    <source>
        <dbReference type="PROSITE" id="PS50010"/>
    </source>
</evidence>
<dbReference type="InterPro" id="IPR027267">
    <property type="entry name" value="AH/BAR_dom_sf"/>
</dbReference>
<dbReference type="InterPro" id="IPR035899">
    <property type="entry name" value="DBL_dom_sf"/>
</dbReference>
<dbReference type="PANTHER" id="PTHR22834:SF20">
    <property type="entry name" value="SH3 DOMAIN-CONTAINING PROTEIN"/>
    <property type="match status" value="1"/>
</dbReference>
<dbReference type="InterPro" id="IPR051492">
    <property type="entry name" value="Dynamin-Rho_GEF"/>
</dbReference>
<feature type="non-terminal residue" evidence="2">
    <location>
        <position position="1"/>
    </location>
</feature>
<feature type="non-terminal residue" evidence="2">
    <location>
        <position position="271"/>
    </location>
</feature>
<dbReference type="AlphaFoldDB" id="A0AAD5K6C3"/>
<reference evidence="2" key="1">
    <citation type="journal article" date="2022" name="IScience">
        <title>Evolution of zygomycete secretomes and the origins of terrestrial fungal ecologies.</title>
        <authorList>
            <person name="Chang Y."/>
            <person name="Wang Y."/>
            <person name="Mondo S."/>
            <person name="Ahrendt S."/>
            <person name="Andreopoulos W."/>
            <person name="Barry K."/>
            <person name="Beard J."/>
            <person name="Benny G.L."/>
            <person name="Blankenship S."/>
            <person name="Bonito G."/>
            <person name="Cuomo C."/>
            <person name="Desiro A."/>
            <person name="Gervers K.A."/>
            <person name="Hundley H."/>
            <person name="Kuo A."/>
            <person name="LaButti K."/>
            <person name="Lang B.F."/>
            <person name="Lipzen A."/>
            <person name="O'Donnell K."/>
            <person name="Pangilinan J."/>
            <person name="Reynolds N."/>
            <person name="Sandor L."/>
            <person name="Smith M.E."/>
            <person name="Tsang A."/>
            <person name="Grigoriev I.V."/>
            <person name="Stajich J.E."/>
            <person name="Spatafora J.W."/>
        </authorList>
    </citation>
    <scope>NUCLEOTIDE SEQUENCE</scope>
    <source>
        <strain evidence="2">RSA 2281</strain>
    </source>
</reference>
<evidence type="ECO:0000313" key="2">
    <source>
        <dbReference type="EMBL" id="KAI9258125.1"/>
    </source>
</evidence>
<dbReference type="GO" id="GO:0005737">
    <property type="term" value="C:cytoplasm"/>
    <property type="evidence" value="ECO:0007669"/>
    <property type="project" value="TreeGrafter"/>
</dbReference>
<protein>
    <recommendedName>
        <fullName evidence="1">DH domain-containing protein</fullName>
    </recommendedName>
</protein>
<dbReference type="GO" id="GO:0031991">
    <property type="term" value="P:regulation of actomyosin contractile ring contraction"/>
    <property type="evidence" value="ECO:0007669"/>
    <property type="project" value="TreeGrafter"/>
</dbReference>
<accession>A0AAD5K6C3</accession>
<gene>
    <name evidence="2" type="ORF">BDA99DRAFT_417532</name>
</gene>
<keyword evidence="3" id="KW-1185">Reference proteome</keyword>
<dbReference type="Proteomes" id="UP001209540">
    <property type="component" value="Unassembled WGS sequence"/>
</dbReference>
<dbReference type="Gene3D" id="1.20.900.10">
    <property type="entry name" value="Dbl homology (DH) domain"/>
    <property type="match status" value="1"/>
</dbReference>
<reference evidence="2" key="2">
    <citation type="submission" date="2023-02" db="EMBL/GenBank/DDBJ databases">
        <authorList>
            <consortium name="DOE Joint Genome Institute"/>
            <person name="Mondo S.J."/>
            <person name="Chang Y."/>
            <person name="Wang Y."/>
            <person name="Ahrendt S."/>
            <person name="Andreopoulos W."/>
            <person name="Barry K."/>
            <person name="Beard J."/>
            <person name="Benny G.L."/>
            <person name="Blankenship S."/>
            <person name="Bonito G."/>
            <person name="Cuomo C."/>
            <person name="Desiro A."/>
            <person name="Gervers K.A."/>
            <person name="Hundley H."/>
            <person name="Kuo A."/>
            <person name="LaButti K."/>
            <person name="Lang B.F."/>
            <person name="Lipzen A."/>
            <person name="O'Donnell K."/>
            <person name="Pangilinan J."/>
            <person name="Reynolds N."/>
            <person name="Sandor L."/>
            <person name="Smith M.W."/>
            <person name="Tsang A."/>
            <person name="Grigoriev I.V."/>
            <person name="Stajich J.E."/>
            <person name="Spatafora J.W."/>
        </authorList>
    </citation>
    <scope>NUCLEOTIDE SEQUENCE</scope>
    <source>
        <strain evidence="2">RSA 2281</strain>
    </source>
</reference>
<feature type="domain" description="DH" evidence="1">
    <location>
        <begin position="1"/>
        <end position="64"/>
    </location>
</feature>
<dbReference type="Gene3D" id="1.20.1270.60">
    <property type="entry name" value="Arfaptin homology (AH) domain/BAR domain"/>
    <property type="match status" value="1"/>
</dbReference>
<sequence length="271" mass="31348">CNSELTGRTTSWDLPSLLIKPVQRVLKYPLLFQEMIALTSPEEHGRLLAAAHGIQQIADHINEMKRRKDLVDMIVSGDTKAESRVGKTNHQAAGLTKKNTATQDALFDALYERFEYQQLQGRQFVQDMLDWSIHIKDHCHRIESFASLLNDFYGSSWGPINSFSQVSFDCIAQEMETHVEKIISNRVEGYFTLFEKPAQVIAKRSKKLLDHDRAGGDRQKDDAYIAINTQLVEELPQFLNLVADYFEILLQEFSTIQCQTYQRLWHEWLRL</sequence>
<dbReference type="InterPro" id="IPR000219">
    <property type="entry name" value="DH_dom"/>
</dbReference>
<comment type="caution">
    <text evidence="2">The sequence shown here is derived from an EMBL/GenBank/DDBJ whole genome shotgun (WGS) entry which is preliminary data.</text>
</comment>
<dbReference type="Pfam" id="PF00621">
    <property type="entry name" value="RhoGEF"/>
    <property type="match status" value="1"/>
</dbReference>
<dbReference type="GO" id="GO:0032955">
    <property type="term" value="P:regulation of division septum assembly"/>
    <property type="evidence" value="ECO:0007669"/>
    <property type="project" value="TreeGrafter"/>
</dbReference>
<dbReference type="PROSITE" id="PS50010">
    <property type="entry name" value="DH_2"/>
    <property type="match status" value="1"/>
</dbReference>
<dbReference type="PANTHER" id="PTHR22834">
    <property type="entry name" value="NUCLEAR FUSION PROTEIN FUS2"/>
    <property type="match status" value="1"/>
</dbReference>
<organism evidence="2 3">
    <name type="scientific">Phascolomyces articulosus</name>
    <dbReference type="NCBI Taxonomy" id="60185"/>
    <lineage>
        <taxon>Eukaryota</taxon>
        <taxon>Fungi</taxon>
        <taxon>Fungi incertae sedis</taxon>
        <taxon>Mucoromycota</taxon>
        <taxon>Mucoromycotina</taxon>
        <taxon>Mucoromycetes</taxon>
        <taxon>Mucorales</taxon>
        <taxon>Lichtheimiaceae</taxon>
        <taxon>Phascolomyces</taxon>
    </lineage>
</organism>
<dbReference type="GO" id="GO:0005085">
    <property type="term" value="F:guanyl-nucleotide exchange factor activity"/>
    <property type="evidence" value="ECO:0007669"/>
    <property type="project" value="InterPro"/>
</dbReference>
<name>A0AAD5K6C3_9FUNG</name>
<dbReference type="SUPFAM" id="SSF48065">
    <property type="entry name" value="DBL homology domain (DH-domain)"/>
    <property type="match status" value="1"/>
</dbReference>
<dbReference type="SUPFAM" id="SSF103657">
    <property type="entry name" value="BAR/IMD domain-like"/>
    <property type="match status" value="1"/>
</dbReference>
<evidence type="ECO:0000313" key="3">
    <source>
        <dbReference type="Proteomes" id="UP001209540"/>
    </source>
</evidence>
<proteinExistence type="predicted"/>
<dbReference type="EMBL" id="JAIXMP010000019">
    <property type="protein sequence ID" value="KAI9258125.1"/>
    <property type="molecule type" value="Genomic_DNA"/>
</dbReference>